<reference evidence="1 2" key="1">
    <citation type="journal article" date="2020" name="ISME J.">
        <title>Comparative genomics reveals insights into cyanobacterial evolution and habitat adaptation.</title>
        <authorList>
            <person name="Chen M.Y."/>
            <person name="Teng W.K."/>
            <person name="Zhao L."/>
            <person name="Hu C.X."/>
            <person name="Zhou Y.K."/>
            <person name="Han B.P."/>
            <person name="Song L.R."/>
            <person name="Shu W.S."/>
        </authorList>
    </citation>
    <scope>NUCLEOTIDE SEQUENCE [LARGE SCALE GENOMIC DNA]</scope>
    <source>
        <strain evidence="1 2">FACHB-838</strain>
    </source>
</reference>
<evidence type="ECO:0000313" key="2">
    <source>
        <dbReference type="Proteomes" id="UP000623440"/>
    </source>
</evidence>
<protein>
    <submittedName>
        <fullName evidence="1">Uncharacterized protein</fullName>
    </submittedName>
</protein>
<name>A0ABR8DIC8_9NOSO</name>
<dbReference type="EMBL" id="JACJSI010000008">
    <property type="protein sequence ID" value="MBD2529201.1"/>
    <property type="molecule type" value="Genomic_DNA"/>
</dbReference>
<organism evidence="1 2">
    <name type="scientific">Nostoc flagelliforme FACHB-838</name>
    <dbReference type="NCBI Taxonomy" id="2692904"/>
    <lineage>
        <taxon>Bacteria</taxon>
        <taxon>Bacillati</taxon>
        <taxon>Cyanobacteriota</taxon>
        <taxon>Cyanophyceae</taxon>
        <taxon>Nostocales</taxon>
        <taxon>Nostocaceae</taxon>
        <taxon>Nostoc</taxon>
    </lineage>
</organism>
<proteinExistence type="predicted"/>
<keyword evidence="2" id="KW-1185">Reference proteome</keyword>
<evidence type="ECO:0000313" key="1">
    <source>
        <dbReference type="EMBL" id="MBD2529201.1"/>
    </source>
</evidence>
<comment type="caution">
    <text evidence="1">The sequence shown here is derived from an EMBL/GenBank/DDBJ whole genome shotgun (WGS) entry which is preliminary data.</text>
</comment>
<accession>A0ABR8DIC8</accession>
<gene>
    <name evidence="1" type="ORF">H6G97_06295</name>
</gene>
<sequence length="55" mass="5912">MGDKEAGGAGGAEEERIINTQCPMPNLHFPIANPQLLLIPRGGPAFPNPQFRQIT</sequence>
<dbReference type="Proteomes" id="UP000623440">
    <property type="component" value="Unassembled WGS sequence"/>
</dbReference>